<dbReference type="Gene3D" id="3.40.50.1820">
    <property type="entry name" value="alpha/beta hydrolase"/>
    <property type="match status" value="1"/>
</dbReference>
<protein>
    <submittedName>
        <fullName evidence="5">Epsilon-lactone hydrolase</fullName>
    </submittedName>
</protein>
<organism evidence="5 6">
    <name type="scientific">Fusarium solani</name>
    <name type="common">Filamentous fungus</name>
    <dbReference type="NCBI Taxonomy" id="169388"/>
    <lineage>
        <taxon>Eukaryota</taxon>
        <taxon>Fungi</taxon>
        <taxon>Dikarya</taxon>
        <taxon>Ascomycota</taxon>
        <taxon>Pezizomycotina</taxon>
        <taxon>Sordariomycetes</taxon>
        <taxon>Hypocreomycetidae</taxon>
        <taxon>Hypocreales</taxon>
        <taxon>Nectriaceae</taxon>
        <taxon>Fusarium</taxon>
        <taxon>Fusarium solani species complex</taxon>
    </lineage>
</organism>
<dbReference type="SUPFAM" id="SSF53474">
    <property type="entry name" value="alpha/beta-Hydrolases"/>
    <property type="match status" value="1"/>
</dbReference>
<comment type="similarity">
    <text evidence="1">Belongs to the 'GDXG' lipolytic enzyme family.</text>
</comment>
<dbReference type="InterPro" id="IPR033140">
    <property type="entry name" value="Lipase_GDXG_put_SER_AS"/>
</dbReference>
<feature type="active site" evidence="3">
    <location>
        <position position="188"/>
    </location>
</feature>
<dbReference type="PANTHER" id="PTHR48081:SF31">
    <property type="entry name" value="STERYL ACETYL HYDROLASE MUG81-RELATED"/>
    <property type="match status" value="1"/>
</dbReference>
<evidence type="ECO:0000313" key="5">
    <source>
        <dbReference type="EMBL" id="KAH7232691.1"/>
    </source>
</evidence>
<name>A0A9P9JTG4_FUSSL</name>
<dbReference type="AlphaFoldDB" id="A0A9P9JTG4"/>
<dbReference type="GO" id="GO:0016787">
    <property type="term" value="F:hydrolase activity"/>
    <property type="evidence" value="ECO:0007669"/>
    <property type="project" value="UniProtKB-KW"/>
</dbReference>
<reference evidence="5" key="1">
    <citation type="journal article" date="2021" name="Nat. Commun.">
        <title>Genetic determinants of endophytism in the Arabidopsis root mycobiome.</title>
        <authorList>
            <person name="Mesny F."/>
            <person name="Miyauchi S."/>
            <person name="Thiergart T."/>
            <person name="Pickel B."/>
            <person name="Atanasova L."/>
            <person name="Karlsson M."/>
            <person name="Huettel B."/>
            <person name="Barry K.W."/>
            <person name="Haridas S."/>
            <person name="Chen C."/>
            <person name="Bauer D."/>
            <person name="Andreopoulos W."/>
            <person name="Pangilinan J."/>
            <person name="LaButti K."/>
            <person name="Riley R."/>
            <person name="Lipzen A."/>
            <person name="Clum A."/>
            <person name="Drula E."/>
            <person name="Henrissat B."/>
            <person name="Kohler A."/>
            <person name="Grigoriev I.V."/>
            <person name="Martin F.M."/>
            <person name="Hacquard S."/>
        </authorList>
    </citation>
    <scope>NUCLEOTIDE SEQUENCE</scope>
    <source>
        <strain evidence="5">FSSC 5 MPI-SDFR-AT-0091</strain>
    </source>
</reference>
<dbReference type="InterPro" id="IPR013094">
    <property type="entry name" value="AB_hydrolase_3"/>
</dbReference>
<dbReference type="Proteomes" id="UP000736672">
    <property type="component" value="Unassembled WGS sequence"/>
</dbReference>
<evidence type="ECO:0000256" key="3">
    <source>
        <dbReference type="PROSITE-ProRule" id="PRU10038"/>
    </source>
</evidence>
<dbReference type="InterPro" id="IPR050300">
    <property type="entry name" value="GDXG_lipolytic_enzyme"/>
</dbReference>
<dbReference type="OrthoDB" id="2152029at2759"/>
<sequence length="324" mass="36255">MDSPLTLWEKFDLVLGLASVLSSGAWSALSGGLRGENAPSSYRHHLINRVTRAFLIRFSLRQHRYLETGFEEEYVKWCKANSLTPDLVTTSAGLKGFWVGDRSSRNIIINYHGGGFVMDGSVSYLSFWSSIQHHLSDRRVDAAFFFPCYRLAPENPHPAQYQDAVEALRYVINDLKRSPSDIILAGDSSGGNLALAVLSHVSGHELPYCPKLTIEQPLKAMALISPAVSFDLDKWPSVRRNSNRDYLVPDLIQNWNEAWLSGTPVSEAFEPCRYPSSWWKNAMVKQTLVVAASDELELDSIASWVETFQVESIPSSNTQGIEID</sequence>
<evidence type="ECO:0000256" key="2">
    <source>
        <dbReference type="ARBA" id="ARBA00022801"/>
    </source>
</evidence>
<dbReference type="EMBL" id="JAGTJS010000028">
    <property type="protein sequence ID" value="KAH7232691.1"/>
    <property type="molecule type" value="Genomic_DNA"/>
</dbReference>
<comment type="caution">
    <text evidence="5">The sequence shown here is derived from an EMBL/GenBank/DDBJ whole genome shotgun (WGS) entry which is preliminary data.</text>
</comment>
<keyword evidence="6" id="KW-1185">Reference proteome</keyword>
<dbReference type="Pfam" id="PF07859">
    <property type="entry name" value="Abhydrolase_3"/>
    <property type="match status" value="1"/>
</dbReference>
<evidence type="ECO:0000256" key="1">
    <source>
        <dbReference type="ARBA" id="ARBA00010515"/>
    </source>
</evidence>
<accession>A0A9P9JTG4</accession>
<gene>
    <name evidence="5" type="ORF">B0J15DRAFT_555202</name>
</gene>
<dbReference type="PANTHER" id="PTHR48081">
    <property type="entry name" value="AB HYDROLASE SUPERFAMILY PROTEIN C4A8.06C"/>
    <property type="match status" value="1"/>
</dbReference>
<feature type="domain" description="Alpha/beta hydrolase fold-3" evidence="4">
    <location>
        <begin position="108"/>
        <end position="300"/>
    </location>
</feature>
<evidence type="ECO:0000313" key="6">
    <source>
        <dbReference type="Proteomes" id="UP000736672"/>
    </source>
</evidence>
<evidence type="ECO:0000259" key="4">
    <source>
        <dbReference type="Pfam" id="PF07859"/>
    </source>
</evidence>
<keyword evidence="2 5" id="KW-0378">Hydrolase</keyword>
<proteinExistence type="inferred from homology"/>
<dbReference type="InterPro" id="IPR029058">
    <property type="entry name" value="AB_hydrolase_fold"/>
</dbReference>
<dbReference type="PROSITE" id="PS01174">
    <property type="entry name" value="LIPASE_GDXG_SER"/>
    <property type="match status" value="1"/>
</dbReference>